<dbReference type="SUPFAM" id="SSF47473">
    <property type="entry name" value="EF-hand"/>
    <property type="match status" value="1"/>
</dbReference>
<comment type="caution">
    <text evidence="6">The sequence shown here is derived from an EMBL/GenBank/DDBJ whole genome shotgun (WGS) entry which is preliminary data.</text>
</comment>
<comment type="similarity">
    <text evidence="1">Belongs to the WD repeat EMAP family.</text>
</comment>
<dbReference type="Pfam" id="PF23414">
    <property type="entry name" value="Beta-prop_EML_2"/>
    <property type="match status" value="1"/>
</dbReference>
<protein>
    <recommendedName>
        <fullName evidence="5">EF-hand domain-containing protein</fullName>
    </recommendedName>
</protein>
<dbReference type="Pfam" id="PF23409">
    <property type="entry name" value="Beta-prop_EML"/>
    <property type="match status" value="1"/>
</dbReference>
<evidence type="ECO:0000256" key="1">
    <source>
        <dbReference type="ARBA" id="ARBA00006489"/>
    </source>
</evidence>
<dbReference type="InterPro" id="IPR011047">
    <property type="entry name" value="Quinoprotein_ADH-like_sf"/>
</dbReference>
<dbReference type="SMART" id="SM00320">
    <property type="entry name" value="WD40"/>
    <property type="match status" value="6"/>
</dbReference>
<evidence type="ECO:0000313" key="7">
    <source>
        <dbReference type="Proteomes" id="UP001230188"/>
    </source>
</evidence>
<evidence type="ECO:0000313" key="6">
    <source>
        <dbReference type="EMBL" id="KAJ8602363.1"/>
    </source>
</evidence>
<gene>
    <name evidence="6" type="ORF">CTAYLR_004254</name>
</gene>
<evidence type="ECO:0000256" key="2">
    <source>
        <dbReference type="ARBA" id="ARBA00022574"/>
    </source>
</evidence>
<dbReference type="Gene3D" id="2.130.10.10">
    <property type="entry name" value="YVTN repeat-like/Quinoprotein amine dehydrogenase"/>
    <property type="match status" value="2"/>
</dbReference>
<dbReference type="PANTHER" id="PTHR13720:SF33">
    <property type="entry name" value="HELP DOMAIN-CONTAINING PROTEIN"/>
    <property type="match status" value="1"/>
</dbReference>
<evidence type="ECO:0000256" key="4">
    <source>
        <dbReference type="ARBA" id="ARBA00022837"/>
    </source>
</evidence>
<sequence length="909" mass="98081">MGTLDRSERAMTGGAGQKFGKAAFQPSIRLFINLSSGGIEALWEAFNDVSSETCVERNNRMQVADGFGISLPEMQLVCAQLSGELALARPQLDLQVETLFRELDADNNALVDAIEFLASLAAASGITLHDKLEFVFNCFDFDATGKLSVDEITLAFRCTLMGLCKLCKEACPLEEELEVIAMRAFTTSLFKPPSQGDNLSTDPSISPLAKIRILDAISFCLSDPEVRSWLEFFDDPDPISSVSGKLDELTSNTSAAAAATTLLPDENNSNNKVTTAQLFLETIEYVPTTQDADYDRDFEFPSRSAAVAAALEGAPTVAAALASEAKRLRNPRGDPPPWQLSVAALTPTTLSNQDPDLSLPESSLVLEWVHGYHGEDCRGNVWYTGSGEIVYPAARLGVIYSSLEHSQRHMTLHDGEVSCVAVSPDGLIAATGDVGERPRTICWDIGTCAPLSILAGIHSVAIAQVAFSPDGEFLATVGASSCTLVLYRWRTRERIYSSQSELRGKSLGLAFTSDSHDSIVLCGVYDPYISFWWRESATDKIAHRRGAFGRRARRQPTLCVARCGDVTLSGQASGHLYVWHGRNCVQSIKAHRGALNAIHVNIHGVVSGGKDGKVRQWSHALEPGATFDITDFGSKPTIRSVCRSQDGTKVLVGTGGNEIFELSSADGSDTLGGPVTSTHFDSPLLGLSPHPLKAEFATCGVDCTVRIWDILTRNPVRTARLDTPAACCSYHPSGDVIAVGLGHSTHKSPVGGETKNGAFVVLNDIDLSISFEARDSKLPLVSCRFSPDGEVLAFGSRDASIYMYAYAEGYELIGICRRHPSPVITLDFSSDSRWLRSGCEAGQLHFFNANSGQYQSNVSALKDLRWGTESCLFAFGAAGAQATTTVDDATLTACARVRVCLSNLSWQHR</sequence>
<dbReference type="Gene3D" id="1.10.238.10">
    <property type="entry name" value="EF-hand"/>
    <property type="match status" value="1"/>
</dbReference>
<keyword evidence="7" id="KW-1185">Reference proteome</keyword>
<dbReference type="InterPro" id="IPR015943">
    <property type="entry name" value="WD40/YVTN_repeat-like_dom_sf"/>
</dbReference>
<proteinExistence type="inferred from homology"/>
<name>A0AAD7UEI2_9STRA</name>
<dbReference type="Pfam" id="PF03451">
    <property type="entry name" value="HELP"/>
    <property type="match status" value="1"/>
</dbReference>
<dbReference type="InterPro" id="IPR018247">
    <property type="entry name" value="EF_Hand_1_Ca_BS"/>
</dbReference>
<dbReference type="InterPro" id="IPR005108">
    <property type="entry name" value="HELP"/>
</dbReference>
<dbReference type="PROSITE" id="PS00018">
    <property type="entry name" value="EF_HAND_1"/>
    <property type="match status" value="1"/>
</dbReference>
<dbReference type="InterPro" id="IPR002048">
    <property type="entry name" value="EF_hand_dom"/>
</dbReference>
<dbReference type="InterPro" id="IPR055439">
    <property type="entry name" value="Beta-prop_EML_1st"/>
</dbReference>
<dbReference type="InterPro" id="IPR055442">
    <property type="entry name" value="Beta-prop_EML-like_2nd"/>
</dbReference>
<dbReference type="InterPro" id="IPR050630">
    <property type="entry name" value="WD_repeat_EMAP"/>
</dbReference>
<organism evidence="6 7">
    <name type="scientific">Chrysophaeum taylorii</name>
    <dbReference type="NCBI Taxonomy" id="2483200"/>
    <lineage>
        <taxon>Eukaryota</taxon>
        <taxon>Sar</taxon>
        <taxon>Stramenopiles</taxon>
        <taxon>Ochrophyta</taxon>
        <taxon>Pelagophyceae</taxon>
        <taxon>Pelagomonadales</taxon>
        <taxon>Pelagomonadaceae</taxon>
        <taxon>Chrysophaeum</taxon>
    </lineage>
</organism>
<dbReference type="SUPFAM" id="SSF50998">
    <property type="entry name" value="Quinoprotein alcohol dehydrogenase-like"/>
    <property type="match status" value="1"/>
</dbReference>
<accession>A0AAD7UEI2</accession>
<dbReference type="InterPro" id="IPR011992">
    <property type="entry name" value="EF-hand-dom_pair"/>
</dbReference>
<dbReference type="PROSITE" id="PS50222">
    <property type="entry name" value="EF_HAND_2"/>
    <property type="match status" value="1"/>
</dbReference>
<dbReference type="EMBL" id="JAQMWT010000381">
    <property type="protein sequence ID" value="KAJ8602363.1"/>
    <property type="molecule type" value="Genomic_DNA"/>
</dbReference>
<dbReference type="Proteomes" id="UP001230188">
    <property type="component" value="Unassembled WGS sequence"/>
</dbReference>
<feature type="domain" description="EF-hand" evidence="5">
    <location>
        <begin position="127"/>
        <end position="162"/>
    </location>
</feature>
<dbReference type="AlphaFoldDB" id="A0AAD7UEI2"/>
<dbReference type="PANTHER" id="PTHR13720">
    <property type="entry name" value="WD-40 REPEAT PROTEIN"/>
    <property type="match status" value="1"/>
</dbReference>
<keyword evidence="2" id="KW-0853">WD repeat</keyword>
<dbReference type="GO" id="GO:0005509">
    <property type="term" value="F:calcium ion binding"/>
    <property type="evidence" value="ECO:0007669"/>
    <property type="project" value="InterPro"/>
</dbReference>
<keyword evidence="4" id="KW-0106">Calcium</keyword>
<evidence type="ECO:0000259" key="5">
    <source>
        <dbReference type="PROSITE" id="PS50222"/>
    </source>
</evidence>
<reference evidence="6" key="1">
    <citation type="submission" date="2023-01" db="EMBL/GenBank/DDBJ databases">
        <title>Metagenome sequencing of chrysophaentin producing Chrysophaeum taylorii.</title>
        <authorList>
            <person name="Davison J."/>
            <person name="Bewley C."/>
        </authorList>
    </citation>
    <scope>NUCLEOTIDE SEQUENCE</scope>
    <source>
        <strain evidence="6">NIES-1699</strain>
    </source>
</reference>
<dbReference type="InterPro" id="IPR001680">
    <property type="entry name" value="WD40_rpt"/>
</dbReference>
<dbReference type="GO" id="GO:0008017">
    <property type="term" value="F:microtubule binding"/>
    <property type="evidence" value="ECO:0007669"/>
    <property type="project" value="TreeGrafter"/>
</dbReference>
<evidence type="ECO:0000256" key="3">
    <source>
        <dbReference type="ARBA" id="ARBA00022737"/>
    </source>
</evidence>
<keyword evidence="3" id="KW-0677">Repeat</keyword>